<dbReference type="RefSeq" id="WP_002444876.1">
    <property type="nucleotide sequence ID" value="NZ_AP018585.1"/>
</dbReference>
<evidence type="ECO:0000256" key="3">
    <source>
        <dbReference type="ARBA" id="ARBA00023002"/>
    </source>
</evidence>
<evidence type="ECO:0000256" key="5">
    <source>
        <dbReference type="RuleBase" id="RU361277"/>
    </source>
</evidence>
<accession>A0ABM7FTE1</accession>
<keyword evidence="1 5" id="KW-0479">Metal-binding</keyword>
<sequence>MKTNAFVTTEENPFSYQTIVLDEPNADEVLVKVIATGVCHTDSAVIGNVMPTPKPAVLGHEGAGIVEKVGEHVTHVKEGDHVVLGFTYCGECKNCLDGNAGACENFVALNLLGRNQKNETPLHTEDGEDISQFFGQSSFSNYVTANEKNIVKVDDKVDLRYLGPLGCGFMTGSGAVFNSLQPKPGSSFIVFGVGTVGLSAIMAAKLSNCYPIIAVDIFDSRLDLAMELGATHTINSKEHDVVEKVHEINGAGVNYAFETTGVPDVILSALRSLAVKGECATVAVNDKEVSLNVTNDIMRNALTLKGVLEGDAMPQLLIPELVKFFKRGQYPMDKMVKFYQPDEIGQAFEDSRTGNTIKPIVVFDASFQ</sequence>
<dbReference type="InterPro" id="IPR002328">
    <property type="entry name" value="ADH_Zn_CS"/>
</dbReference>
<dbReference type="PROSITE" id="PS00059">
    <property type="entry name" value="ADH_ZINC"/>
    <property type="match status" value="1"/>
</dbReference>
<dbReference type="SUPFAM" id="SSF51735">
    <property type="entry name" value="NAD(P)-binding Rossmann-fold domains"/>
    <property type="match status" value="1"/>
</dbReference>
<dbReference type="InterPro" id="IPR011032">
    <property type="entry name" value="GroES-like_sf"/>
</dbReference>
<evidence type="ECO:0000313" key="8">
    <source>
        <dbReference type="Proteomes" id="UP000274772"/>
    </source>
</evidence>
<evidence type="ECO:0000256" key="4">
    <source>
        <dbReference type="ARBA" id="ARBA00023027"/>
    </source>
</evidence>
<dbReference type="GeneID" id="58049908"/>
<dbReference type="InterPro" id="IPR013154">
    <property type="entry name" value="ADH-like_N"/>
</dbReference>
<dbReference type="InterPro" id="IPR013149">
    <property type="entry name" value="ADH-like_C"/>
</dbReference>
<comment type="similarity">
    <text evidence="5">Belongs to the zinc-containing alcohol dehydrogenase family.</text>
</comment>
<dbReference type="EMBL" id="AP018586">
    <property type="protein sequence ID" value="BBD91232.1"/>
    <property type="molecule type" value="Genomic_DNA"/>
</dbReference>
<dbReference type="Pfam" id="PF08240">
    <property type="entry name" value="ADH_N"/>
    <property type="match status" value="1"/>
</dbReference>
<dbReference type="InterPro" id="IPR036291">
    <property type="entry name" value="NAD(P)-bd_dom_sf"/>
</dbReference>
<evidence type="ECO:0000259" key="6">
    <source>
        <dbReference type="SMART" id="SM00829"/>
    </source>
</evidence>
<keyword evidence="3" id="KW-0560">Oxidoreductase</keyword>
<dbReference type="Gene3D" id="3.90.180.10">
    <property type="entry name" value="Medium-chain alcohol dehydrogenases, catalytic domain"/>
    <property type="match status" value="1"/>
</dbReference>
<evidence type="ECO:0000256" key="2">
    <source>
        <dbReference type="ARBA" id="ARBA00022833"/>
    </source>
</evidence>
<evidence type="ECO:0000256" key="1">
    <source>
        <dbReference type="ARBA" id="ARBA00022723"/>
    </source>
</evidence>
<organism evidence="7 8">
    <name type="scientific">Staphylococcus caprae</name>
    <dbReference type="NCBI Taxonomy" id="29380"/>
    <lineage>
        <taxon>Bacteria</taxon>
        <taxon>Bacillati</taxon>
        <taxon>Bacillota</taxon>
        <taxon>Bacilli</taxon>
        <taxon>Bacillales</taxon>
        <taxon>Staphylococcaceae</taxon>
        <taxon>Staphylococcus</taxon>
    </lineage>
</organism>
<dbReference type="Pfam" id="PF00107">
    <property type="entry name" value="ADH_zinc_N"/>
    <property type="match status" value="1"/>
</dbReference>
<proteinExistence type="inferred from homology"/>
<name>A0ABM7FTE1_9STAP</name>
<reference evidence="7 8" key="1">
    <citation type="submission" date="2018-05" db="EMBL/GenBank/DDBJ databases">
        <title>Complete genome sequencing of three human clinical isolates of Staphylococcus caprae reveals virulence factors similar to those of S. epidermidis and S. capitis.</title>
        <authorList>
            <person name="Watanabe S."/>
            <person name="Cui L."/>
        </authorList>
    </citation>
    <scope>NUCLEOTIDE SEQUENCE [LARGE SCALE GENOMIC DNA]</scope>
    <source>
        <strain evidence="7 8">JMUB590</strain>
    </source>
</reference>
<dbReference type="CDD" id="cd08278">
    <property type="entry name" value="benzyl_alcohol_DH"/>
    <property type="match status" value="1"/>
</dbReference>
<keyword evidence="4" id="KW-0520">NAD</keyword>
<dbReference type="PANTHER" id="PTHR43880:SF12">
    <property type="entry name" value="ALCOHOL DEHYDROGENASE CLASS-3"/>
    <property type="match status" value="1"/>
</dbReference>
<dbReference type="SUPFAM" id="SSF50129">
    <property type="entry name" value="GroES-like"/>
    <property type="match status" value="1"/>
</dbReference>
<evidence type="ECO:0000313" key="7">
    <source>
        <dbReference type="EMBL" id="BBD91232.1"/>
    </source>
</evidence>
<feature type="domain" description="Enoyl reductase (ER)" evidence="6">
    <location>
        <begin position="9"/>
        <end position="362"/>
    </location>
</feature>
<comment type="cofactor">
    <cofactor evidence="5">
        <name>Zn(2+)</name>
        <dbReference type="ChEBI" id="CHEBI:29105"/>
    </cofactor>
</comment>
<dbReference type="Gene3D" id="3.40.50.720">
    <property type="entry name" value="NAD(P)-binding Rossmann-like Domain"/>
    <property type="match status" value="1"/>
</dbReference>
<gene>
    <name evidence="7" type="ORF">JMUB590_0122</name>
</gene>
<dbReference type="SMART" id="SM00829">
    <property type="entry name" value="PKS_ER"/>
    <property type="match status" value="1"/>
</dbReference>
<dbReference type="InterPro" id="IPR020843">
    <property type="entry name" value="ER"/>
</dbReference>
<dbReference type="PANTHER" id="PTHR43880">
    <property type="entry name" value="ALCOHOL DEHYDROGENASE"/>
    <property type="match status" value="1"/>
</dbReference>
<keyword evidence="2 5" id="KW-0862">Zinc</keyword>
<dbReference type="Proteomes" id="UP000274772">
    <property type="component" value="Chromosome"/>
</dbReference>
<keyword evidence="8" id="KW-1185">Reference proteome</keyword>
<protein>
    <submittedName>
        <fullName evidence="7">Alcohol dehydrogenase</fullName>
    </submittedName>
</protein>